<dbReference type="PANTHER" id="PTHR33121:SF79">
    <property type="entry name" value="CYCLIC DI-GMP PHOSPHODIESTERASE PDED-RELATED"/>
    <property type="match status" value="1"/>
</dbReference>
<dbReference type="SUPFAM" id="SSF141868">
    <property type="entry name" value="EAL domain-like"/>
    <property type="match status" value="1"/>
</dbReference>
<evidence type="ECO:0000259" key="3">
    <source>
        <dbReference type="PROSITE" id="PS50883"/>
    </source>
</evidence>
<reference evidence="4 5" key="1">
    <citation type="submission" date="2018-11" db="EMBL/GenBank/DDBJ databases">
        <title>Draft genome analysis of Rheinheimera mesophila isolated from an industrial waste site.</title>
        <authorList>
            <person name="Yu Q."/>
            <person name="Qi Y."/>
            <person name="Zhang H."/>
            <person name="Lu Y."/>
            <person name="Pu J."/>
        </authorList>
    </citation>
    <scope>NUCLEOTIDE SEQUENCE [LARGE SCALE GENOMIC DNA]</scope>
    <source>
        <strain evidence="4 5">IITR13</strain>
    </source>
</reference>
<comment type="caution">
    <text evidence="4">The sequence shown here is derived from an EMBL/GenBank/DDBJ whole genome shotgun (WGS) entry which is preliminary data.</text>
</comment>
<dbReference type="EMBL" id="RRCF01000008">
    <property type="protein sequence ID" value="RRJ18497.1"/>
    <property type="molecule type" value="Genomic_DNA"/>
</dbReference>
<feature type="modified residue" description="4-aspartylphosphate" evidence="1">
    <location>
        <position position="55"/>
    </location>
</feature>
<organism evidence="4 5">
    <name type="scientific">Rheinheimera mesophila</name>
    <dbReference type="NCBI Taxonomy" id="1547515"/>
    <lineage>
        <taxon>Bacteria</taxon>
        <taxon>Pseudomonadati</taxon>
        <taxon>Pseudomonadota</taxon>
        <taxon>Gammaproteobacteria</taxon>
        <taxon>Chromatiales</taxon>
        <taxon>Chromatiaceae</taxon>
        <taxon>Rheinheimera</taxon>
    </lineage>
</organism>
<evidence type="ECO:0000256" key="1">
    <source>
        <dbReference type="PROSITE-ProRule" id="PRU00169"/>
    </source>
</evidence>
<evidence type="ECO:0000259" key="2">
    <source>
        <dbReference type="PROSITE" id="PS50110"/>
    </source>
</evidence>
<dbReference type="PANTHER" id="PTHR33121">
    <property type="entry name" value="CYCLIC DI-GMP PHOSPHODIESTERASE PDEF"/>
    <property type="match status" value="1"/>
</dbReference>
<feature type="domain" description="EAL" evidence="3">
    <location>
        <begin position="138"/>
        <end position="389"/>
    </location>
</feature>
<dbReference type="Gene3D" id="3.20.20.450">
    <property type="entry name" value="EAL domain"/>
    <property type="match status" value="1"/>
</dbReference>
<dbReference type="PROSITE" id="PS50883">
    <property type="entry name" value="EAL"/>
    <property type="match status" value="1"/>
</dbReference>
<dbReference type="GO" id="GO:0000160">
    <property type="term" value="P:phosphorelay signal transduction system"/>
    <property type="evidence" value="ECO:0007669"/>
    <property type="project" value="InterPro"/>
</dbReference>
<evidence type="ECO:0000313" key="5">
    <source>
        <dbReference type="Proteomes" id="UP000276260"/>
    </source>
</evidence>
<dbReference type="CDD" id="cd01948">
    <property type="entry name" value="EAL"/>
    <property type="match status" value="1"/>
</dbReference>
<dbReference type="PROSITE" id="PS50110">
    <property type="entry name" value="RESPONSE_REGULATORY"/>
    <property type="match status" value="1"/>
</dbReference>
<dbReference type="SUPFAM" id="SSF52172">
    <property type="entry name" value="CheY-like"/>
    <property type="match status" value="1"/>
</dbReference>
<gene>
    <name evidence="4" type="ORF">EIK76_17220</name>
</gene>
<keyword evidence="1" id="KW-0597">Phosphoprotein</keyword>
<dbReference type="SMART" id="SM00448">
    <property type="entry name" value="REC"/>
    <property type="match status" value="1"/>
</dbReference>
<keyword evidence="5" id="KW-1185">Reference proteome</keyword>
<proteinExistence type="predicted"/>
<dbReference type="Proteomes" id="UP000276260">
    <property type="component" value="Unassembled WGS sequence"/>
</dbReference>
<dbReference type="InterPro" id="IPR035919">
    <property type="entry name" value="EAL_sf"/>
</dbReference>
<accession>A0A3P3QBA2</accession>
<dbReference type="InterPro" id="IPR001789">
    <property type="entry name" value="Sig_transdc_resp-reg_receiver"/>
</dbReference>
<sequence>MQNLSVLIVEDCVIQRLYATRLLHQLAITDISYAANGEQALERLAAKVADVVLVDLEMGVMNGIELLRHIARQKLCAKVIIASAKDPLLLTSVTTMAEADGLTILGTLSKPISIDLLTLCLKKAQHQQVTKQDSRPVFNISSEMLRRAMETDQFTLVYQPIVPADKSMPVAAEVLARWTHPELGPVSPDQFIEAAERFHLIEPLSLMLLQQALSQLKLWNRQRVFVNLSFNLSALSLPDTLFMNRIMQIAQEQEISADQLMFEVTESADFTDLASSIANLASLRLRGFSIAIDDYGTGYANTQQLLRVPANRLKLDRSMVSNVTEGSQQFVILANTIQMAKQLGLSVVAEGIETQAEANALTALGVEYQQGYYHSRPLDAEALIQYLQQ</sequence>
<evidence type="ECO:0000313" key="4">
    <source>
        <dbReference type="EMBL" id="RRJ18497.1"/>
    </source>
</evidence>
<feature type="domain" description="Response regulatory" evidence="2">
    <location>
        <begin position="5"/>
        <end position="125"/>
    </location>
</feature>
<dbReference type="RefSeq" id="WP_046520902.1">
    <property type="nucleotide sequence ID" value="NZ_LAVS01000087.1"/>
</dbReference>
<dbReference type="Gene3D" id="3.40.50.2300">
    <property type="match status" value="1"/>
</dbReference>
<dbReference type="GO" id="GO:0071111">
    <property type="term" value="F:cyclic-guanylate-specific phosphodiesterase activity"/>
    <property type="evidence" value="ECO:0007669"/>
    <property type="project" value="InterPro"/>
</dbReference>
<dbReference type="InterPro" id="IPR011006">
    <property type="entry name" value="CheY-like_superfamily"/>
</dbReference>
<dbReference type="InterPro" id="IPR001633">
    <property type="entry name" value="EAL_dom"/>
</dbReference>
<dbReference type="OrthoDB" id="8553030at2"/>
<dbReference type="Pfam" id="PF00072">
    <property type="entry name" value="Response_reg"/>
    <property type="match status" value="1"/>
</dbReference>
<protein>
    <submittedName>
        <fullName evidence="4">EAL domain-containing protein</fullName>
    </submittedName>
</protein>
<dbReference type="InterPro" id="IPR050706">
    <property type="entry name" value="Cyclic-di-GMP_PDE-like"/>
</dbReference>
<dbReference type="AlphaFoldDB" id="A0A3P3QBA2"/>
<dbReference type="SMART" id="SM00052">
    <property type="entry name" value="EAL"/>
    <property type="match status" value="1"/>
</dbReference>
<name>A0A3P3QBA2_9GAMM</name>
<dbReference type="Pfam" id="PF00563">
    <property type="entry name" value="EAL"/>
    <property type="match status" value="1"/>
</dbReference>